<proteinExistence type="predicted"/>
<gene>
    <name evidence="7" type="ORF">jhhlp_000670</name>
</gene>
<feature type="transmembrane region" description="Helical" evidence="6">
    <location>
        <begin position="63"/>
        <end position="82"/>
    </location>
</feature>
<dbReference type="SUPFAM" id="SSF103473">
    <property type="entry name" value="MFS general substrate transporter"/>
    <property type="match status" value="1"/>
</dbReference>
<dbReference type="Gene3D" id="1.20.1250.20">
    <property type="entry name" value="MFS general substrate transporter like domains"/>
    <property type="match status" value="1"/>
</dbReference>
<evidence type="ECO:0000256" key="5">
    <source>
        <dbReference type="SAM" id="MobiDB-lite"/>
    </source>
</evidence>
<name>A0A2N3NJ70_9PEZI</name>
<dbReference type="InParanoid" id="A0A2N3NJ70"/>
<keyword evidence="3 6" id="KW-1133">Transmembrane helix</keyword>
<evidence type="ECO:0000256" key="2">
    <source>
        <dbReference type="ARBA" id="ARBA00022692"/>
    </source>
</evidence>
<dbReference type="InterPro" id="IPR036259">
    <property type="entry name" value="MFS_trans_sf"/>
</dbReference>
<evidence type="ECO:0000256" key="3">
    <source>
        <dbReference type="ARBA" id="ARBA00022989"/>
    </source>
</evidence>
<feature type="transmembrane region" description="Helical" evidence="6">
    <location>
        <begin position="157"/>
        <end position="178"/>
    </location>
</feature>
<dbReference type="OrthoDB" id="196103at2759"/>
<keyword evidence="2 6" id="KW-0812">Transmembrane</keyword>
<dbReference type="Pfam" id="PF07690">
    <property type="entry name" value="MFS_1"/>
    <property type="match status" value="1"/>
</dbReference>
<dbReference type="PANTHER" id="PTHR23294">
    <property type="entry name" value="ET TRANSLATION PRODUCT-RELATED"/>
    <property type="match status" value="1"/>
</dbReference>
<evidence type="ECO:0000256" key="4">
    <source>
        <dbReference type="ARBA" id="ARBA00023136"/>
    </source>
</evidence>
<keyword evidence="4 6" id="KW-0472">Membrane</keyword>
<evidence type="ECO:0008006" key="9">
    <source>
        <dbReference type="Google" id="ProtNLM"/>
    </source>
</evidence>
<accession>A0A2N3NJ70</accession>
<feature type="transmembrane region" description="Helical" evidence="6">
    <location>
        <begin position="279"/>
        <end position="301"/>
    </location>
</feature>
<feature type="transmembrane region" description="Helical" evidence="6">
    <location>
        <begin position="350"/>
        <end position="373"/>
    </location>
</feature>
<feature type="region of interest" description="Disordered" evidence="5">
    <location>
        <begin position="445"/>
        <end position="469"/>
    </location>
</feature>
<feature type="transmembrane region" description="Helical" evidence="6">
    <location>
        <begin position="120"/>
        <end position="145"/>
    </location>
</feature>
<dbReference type="GO" id="GO:0022857">
    <property type="term" value="F:transmembrane transporter activity"/>
    <property type="evidence" value="ECO:0007669"/>
    <property type="project" value="InterPro"/>
</dbReference>
<feature type="transmembrane region" description="Helical" evidence="6">
    <location>
        <begin position="190"/>
        <end position="210"/>
    </location>
</feature>
<organism evidence="7 8">
    <name type="scientific">Lomentospora prolificans</name>
    <dbReference type="NCBI Taxonomy" id="41688"/>
    <lineage>
        <taxon>Eukaryota</taxon>
        <taxon>Fungi</taxon>
        <taxon>Dikarya</taxon>
        <taxon>Ascomycota</taxon>
        <taxon>Pezizomycotina</taxon>
        <taxon>Sordariomycetes</taxon>
        <taxon>Hypocreomycetidae</taxon>
        <taxon>Microascales</taxon>
        <taxon>Microascaceae</taxon>
        <taxon>Lomentospora</taxon>
    </lineage>
</organism>
<feature type="transmembrane region" description="Helical" evidence="6">
    <location>
        <begin position="31"/>
        <end position="51"/>
    </location>
</feature>
<comment type="caution">
    <text evidence="7">The sequence shown here is derived from an EMBL/GenBank/DDBJ whole genome shotgun (WGS) entry which is preliminary data.</text>
</comment>
<dbReference type="VEuPathDB" id="FungiDB:jhhlp_000670"/>
<feature type="transmembrane region" description="Helical" evidence="6">
    <location>
        <begin position="248"/>
        <end position="273"/>
    </location>
</feature>
<evidence type="ECO:0000256" key="6">
    <source>
        <dbReference type="SAM" id="Phobius"/>
    </source>
</evidence>
<evidence type="ECO:0000256" key="1">
    <source>
        <dbReference type="ARBA" id="ARBA00004141"/>
    </source>
</evidence>
<dbReference type="EMBL" id="NLAX01000003">
    <property type="protein sequence ID" value="PKS12464.1"/>
    <property type="molecule type" value="Genomic_DNA"/>
</dbReference>
<sequence>MAVETTGAHTESEIAPPREQQYPVRWHKGTFYNMTILGLCNLAAPGIWGAMNSLGAGGAAKPYLVNAANALTFCLMVVSCYFSGVLVHYVGIKGALVFGTIGYAPYAAGLYTNNRFGTEWLTLLGAALCGISAGVFWMAEAAIAIAYPEPWNRGKALGYWLTYRLSGQIIGGAINLGLNVERSEAGKVSYTVFLIFIAIQAVGPLVGLLLTPPQKVERKDGKKVNLSIVQNPWFELKEMTKLFVRKEFLLILLLIGQAVFAEAVFFTYLSLWFSVRARALGSFLSGIIAVTAGNILGYWLDRTKIALKTRARGAFWTILVLQGAWWIWATALVTRFRITKPTYDWSSPGFGAAFGVFIFLTLGFQVNYLFLYFVIHNLARDESEIIRYAGLLRGTESAWQAVSYGLSSVQIFSEVGGVYLNFALWGVSILPAWLVIRHFGVTSASSDDEVSSTGKGGASDDGGTVAKET</sequence>
<dbReference type="InterPro" id="IPR051617">
    <property type="entry name" value="UNC-93-like_regulator"/>
</dbReference>
<protein>
    <recommendedName>
        <fullName evidence="9">Major facilitator superfamily (MFS) profile domain-containing protein</fullName>
    </recommendedName>
</protein>
<evidence type="ECO:0000313" key="8">
    <source>
        <dbReference type="Proteomes" id="UP000233524"/>
    </source>
</evidence>
<reference evidence="7 8" key="1">
    <citation type="journal article" date="2017" name="G3 (Bethesda)">
        <title>First Draft Genome Sequence of the Pathogenic Fungus Lomentospora prolificans (Formerly Scedosporium prolificans).</title>
        <authorList>
            <person name="Luo R."/>
            <person name="Zimin A."/>
            <person name="Workman R."/>
            <person name="Fan Y."/>
            <person name="Pertea G."/>
            <person name="Grossman N."/>
            <person name="Wear M.P."/>
            <person name="Jia B."/>
            <person name="Miller H."/>
            <person name="Casadevall A."/>
            <person name="Timp W."/>
            <person name="Zhang S.X."/>
            <person name="Salzberg S.L."/>
        </authorList>
    </citation>
    <scope>NUCLEOTIDE SEQUENCE [LARGE SCALE GENOMIC DNA]</scope>
    <source>
        <strain evidence="7 8">JHH-5317</strain>
    </source>
</reference>
<feature type="transmembrane region" description="Helical" evidence="6">
    <location>
        <begin position="313"/>
        <end position="338"/>
    </location>
</feature>
<dbReference type="AlphaFoldDB" id="A0A2N3NJ70"/>
<comment type="subcellular location">
    <subcellularLocation>
        <location evidence="1">Membrane</location>
        <topology evidence="1">Multi-pass membrane protein</topology>
    </subcellularLocation>
</comment>
<keyword evidence="8" id="KW-1185">Reference proteome</keyword>
<feature type="transmembrane region" description="Helical" evidence="6">
    <location>
        <begin position="89"/>
        <end position="108"/>
    </location>
</feature>
<evidence type="ECO:0000313" key="7">
    <source>
        <dbReference type="EMBL" id="PKS12464.1"/>
    </source>
</evidence>
<dbReference type="Proteomes" id="UP000233524">
    <property type="component" value="Unassembled WGS sequence"/>
</dbReference>
<feature type="transmembrane region" description="Helical" evidence="6">
    <location>
        <begin position="418"/>
        <end position="436"/>
    </location>
</feature>
<dbReference type="InterPro" id="IPR011701">
    <property type="entry name" value="MFS"/>
</dbReference>
<dbReference type="PANTHER" id="PTHR23294:SF19">
    <property type="entry name" value="DUF895 DOMAIN MEMBRANE PROTEIN-RELATED"/>
    <property type="match status" value="1"/>
</dbReference>
<dbReference type="GO" id="GO:0016020">
    <property type="term" value="C:membrane"/>
    <property type="evidence" value="ECO:0007669"/>
    <property type="project" value="UniProtKB-SubCell"/>
</dbReference>